<dbReference type="InterPro" id="IPR015421">
    <property type="entry name" value="PyrdxlP-dep_Trfase_major"/>
</dbReference>
<evidence type="ECO:0000313" key="7">
    <source>
        <dbReference type="Proteomes" id="UP000473323"/>
    </source>
</evidence>
<dbReference type="InterPro" id="IPR015424">
    <property type="entry name" value="PyrdxlP-dep_Trfase"/>
</dbReference>
<reference evidence="6 7" key="1">
    <citation type="journal article" date="2019" name="Nat. Med.">
        <title>A library of human gut bacterial isolates paired with longitudinal multiomics data enables mechanistic microbiome research.</title>
        <authorList>
            <person name="Poyet M."/>
            <person name="Groussin M."/>
            <person name="Gibbons S.M."/>
            <person name="Avila-Pacheco J."/>
            <person name="Jiang X."/>
            <person name="Kearney S.M."/>
            <person name="Perrotta A.R."/>
            <person name="Berdy B."/>
            <person name="Zhao S."/>
            <person name="Lieberman T.D."/>
            <person name="Swanson P.K."/>
            <person name="Smith M."/>
            <person name="Roesemann S."/>
            <person name="Alexander J.E."/>
            <person name="Rich S.A."/>
            <person name="Livny J."/>
            <person name="Vlamakis H."/>
            <person name="Clish C."/>
            <person name="Bullock K."/>
            <person name="Deik A."/>
            <person name="Scott J."/>
            <person name="Pierce K.A."/>
            <person name="Xavier R.J."/>
            <person name="Alm E.J."/>
        </authorList>
    </citation>
    <scope>NUCLEOTIDE SEQUENCE [LARGE SCALE GENOMIC DNA]</scope>
    <source>
        <strain evidence="5 6">BIOML-A1</strain>
        <strain evidence="4 7">BIOML-A4</strain>
    </source>
</reference>
<dbReference type="InterPro" id="IPR000653">
    <property type="entry name" value="DegT/StrS_aminotransferase"/>
</dbReference>
<dbReference type="GO" id="GO:0019180">
    <property type="term" value="F:dTDP-4-amino-4,6-dideoxygalactose transaminase activity"/>
    <property type="evidence" value="ECO:0007669"/>
    <property type="project" value="UniProtKB-EC"/>
</dbReference>
<dbReference type="SUPFAM" id="SSF53383">
    <property type="entry name" value="PLP-dependent transferases"/>
    <property type="match status" value="1"/>
</dbReference>
<comment type="caution">
    <text evidence="4">The sequence shown here is derived from an EMBL/GenBank/DDBJ whole genome shotgun (WGS) entry which is preliminary data.</text>
</comment>
<dbReference type="FunFam" id="3.40.640.10:FF:000037">
    <property type="entry name" value="dTDP-4-amino-4,6-dideoxygalactose transaminase"/>
    <property type="match status" value="1"/>
</dbReference>
<dbReference type="NCBIfam" id="TIGR02379">
    <property type="entry name" value="ECA_wecE"/>
    <property type="match status" value="1"/>
</dbReference>
<accession>A0A6L8TDN3</accession>
<evidence type="ECO:0000313" key="4">
    <source>
        <dbReference type="EMBL" id="MZL62259.1"/>
    </source>
</evidence>
<dbReference type="PIRSF" id="PIRSF000390">
    <property type="entry name" value="PLP_StrS"/>
    <property type="match status" value="1"/>
</dbReference>
<gene>
    <name evidence="4" type="primary">rffA</name>
    <name evidence="4" type="synonym">fcnA</name>
    <name evidence="4" type="synonym">wecE</name>
    <name evidence="4" type="ORF">GT694_09430</name>
    <name evidence="5" type="ORF">GT718_12915</name>
</gene>
<dbReference type="EMBL" id="WWVW01000024">
    <property type="protein sequence ID" value="MZL78249.1"/>
    <property type="molecule type" value="Genomic_DNA"/>
</dbReference>
<protein>
    <submittedName>
        <fullName evidence="4">dTDP-4-amino-4,6-dideoxygalactose transaminase</fullName>
        <ecNumber evidence="4">2.6.1.59</ecNumber>
    </submittedName>
</protein>
<proteinExistence type="inferred from homology"/>
<dbReference type="GO" id="GO:0000271">
    <property type="term" value="P:polysaccharide biosynthetic process"/>
    <property type="evidence" value="ECO:0007669"/>
    <property type="project" value="TreeGrafter"/>
</dbReference>
<evidence type="ECO:0000313" key="6">
    <source>
        <dbReference type="Proteomes" id="UP000452293"/>
    </source>
</evidence>
<evidence type="ECO:0000313" key="5">
    <source>
        <dbReference type="EMBL" id="MZL78249.1"/>
    </source>
</evidence>
<sequence length="346" mass="39776">IYTKKCSAWMEERFHVGHVMLTTSCTHALEMAAFLADIQPGDEVIMPSYTFVSTADAFVLRGARIVFVDIRPDTMNIDEKLIEQAITDKTRAIVPVHYAGVACEMDTIMEIAGRHDLKVVEDAAQGVDAYYKGKALGTIGDFGCYSFHETKNYTMGEGGAILFNGDQYLEKAEILREKGTDRSKFFRGQVDKYRWMDYGSSYLPSELNAAYLYAQLEQHKKISDKRMQIYDFYNENLRFLAEEGKIQQPYVPEECTHNAHMYYIKVHDIQVRTRLLKYLREKDICSVFHYVPLHSAPAGKKFGRFSGEDVYTTKESERLMRLPMFYNLDMEDAKRVVDAIASFDGF</sequence>
<organism evidence="4 7">
    <name type="scientific">Blautia massiliensis</name>
    <name type="common">ex Durand et al. 2017</name>
    <dbReference type="NCBI Taxonomy" id="1737424"/>
    <lineage>
        <taxon>Bacteria</taxon>
        <taxon>Bacillati</taxon>
        <taxon>Bacillota</taxon>
        <taxon>Clostridia</taxon>
        <taxon>Lachnospirales</taxon>
        <taxon>Lachnospiraceae</taxon>
        <taxon>Blautia</taxon>
    </lineage>
</organism>
<dbReference type="NCBIfam" id="NF008687">
    <property type="entry name" value="PRK11706.1"/>
    <property type="match status" value="1"/>
</dbReference>
<dbReference type="Proteomes" id="UP000473323">
    <property type="component" value="Unassembled WGS sequence"/>
</dbReference>
<dbReference type="PANTHER" id="PTHR30244">
    <property type="entry name" value="TRANSAMINASE"/>
    <property type="match status" value="1"/>
</dbReference>
<keyword evidence="2 3" id="KW-0663">Pyridoxal phosphate</keyword>
<dbReference type="EMBL" id="WWVT01000011">
    <property type="protein sequence ID" value="MZL62259.1"/>
    <property type="molecule type" value="Genomic_DNA"/>
</dbReference>
<dbReference type="PANTHER" id="PTHR30244:SF34">
    <property type="entry name" value="DTDP-4-AMINO-4,6-DIDEOXYGALACTOSE TRANSAMINASE"/>
    <property type="match status" value="1"/>
</dbReference>
<dbReference type="Pfam" id="PF01041">
    <property type="entry name" value="DegT_DnrJ_EryC1"/>
    <property type="match status" value="1"/>
</dbReference>
<feature type="non-terminal residue" evidence="4">
    <location>
        <position position="1"/>
    </location>
</feature>
<evidence type="ECO:0000256" key="3">
    <source>
        <dbReference type="RuleBase" id="RU004508"/>
    </source>
</evidence>
<keyword evidence="6" id="KW-1185">Reference proteome</keyword>
<dbReference type="Proteomes" id="UP000452293">
    <property type="component" value="Unassembled WGS sequence"/>
</dbReference>
<feature type="modified residue" description="N6-(pyridoxal phosphate)lysine" evidence="2">
    <location>
        <position position="151"/>
    </location>
</feature>
<dbReference type="RefSeq" id="WP_129975629.1">
    <property type="nucleotide sequence ID" value="NZ_WWVT01000011.1"/>
</dbReference>
<dbReference type="InterPro" id="IPR012749">
    <property type="entry name" value="WecE-like"/>
</dbReference>
<dbReference type="EC" id="2.6.1.59" evidence="4"/>
<feature type="active site" description="Proton acceptor" evidence="1">
    <location>
        <position position="151"/>
    </location>
</feature>
<keyword evidence="4" id="KW-0032">Aminotransferase</keyword>
<comment type="similarity">
    <text evidence="3">Belongs to the DegT/DnrJ/EryC1 family.</text>
</comment>
<dbReference type="CDD" id="cd00616">
    <property type="entry name" value="AHBA_syn"/>
    <property type="match status" value="1"/>
</dbReference>
<dbReference type="Gene3D" id="3.40.640.10">
    <property type="entry name" value="Type I PLP-dependent aspartate aminotransferase-like (Major domain)"/>
    <property type="match status" value="1"/>
</dbReference>
<evidence type="ECO:0000256" key="2">
    <source>
        <dbReference type="PIRSR" id="PIRSR000390-2"/>
    </source>
</evidence>
<evidence type="ECO:0000256" key="1">
    <source>
        <dbReference type="PIRSR" id="PIRSR000390-1"/>
    </source>
</evidence>
<dbReference type="GO" id="GO:0030170">
    <property type="term" value="F:pyridoxal phosphate binding"/>
    <property type="evidence" value="ECO:0007669"/>
    <property type="project" value="TreeGrafter"/>
</dbReference>
<name>A0A6L8TDN3_9FIRM</name>
<dbReference type="AlphaFoldDB" id="A0A6L8TDN3"/>
<keyword evidence="4" id="KW-0808">Transferase</keyword>